<gene>
    <name evidence="1" type="ORF">AU252_11755</name>
</gene>
<name>A0A0U3NY02_9MICC</name>
<dbReference type="Proteomes" id="UP000065151">
    <property type="component" value="Chromosome"/>
</dbReference>
<dbReference type="KEGG" id="psul:AU252_11755"/>
<dbReference type="AlphaFoldDB" id="A0A0U3NY02"/>
<dbReference type="Pfam" id="PF08922">
    <property type="entry name" value="DUF1905"/>
    <property type="match status" value="1"/>
</dbReference>
<dbReference type="SUPFAM" id="SSF141694">
    <property type="entry name" value="AF2212/PG0164-like"/>
    <property type="match status" value="1"/>
</dbReference>
<proteinExistence type="predicted"/>
<dbReference type="InterPro" id="IPR037079">
    <property type="entry name" value="AF2212/PG0164-like_sf"/>
</dbReference>
<evidence type="ECO:0000313" key="2">
    <source>
        <dbReference type="Proteomes" id="UP000065151"/>
    </source>
</evidence>
<dbReference type="STRING" id="121292.AU252_11755"/>
<protein>
    <recommendedName>
        <fullName evidence="3">DUF1905 domain-containing protein</fullName>
    </recommendedName>
</protein>
<evidence type="ECO:0000313" key="1">
    <source>
        <dbReference type="EMBL" id="ALV41743.1"/>
    </source>
</evidence>
<reference evidence="1 2" key="1">
    <citation type="submission" date="2015-12" db="EMBL/GenBank/DDBJ databases">
        <authorList>
            <person name="Shamseldin A."/>
            <person name="Moawad H."/>
            <person name="Abd El-Rahim W.M."/>
            <person name="Sadowsky M.J."/>
        </authorList>
    </citation>
    <scope>NUCLEOTIDE SEQUENCE [LARGE SCALE GENOMIC DNA]</scope>
    <source>
        <strain evidence="1 2">Ar51</strain>
    </source>
</reference>
<dbReference type="Gene3D" id="2.40.30.100">
    <property type="entry name" value="AF2212/PG0164-like"/>
    <property type="match status" value="1"/>
</dbReference>
<evidence type="ECO:0008006" key="3">
    <source>
        <dbReference type="Google" id="ProtNLM"/>
    </source>
</evidence>
<sequence length="113" mass="12363">MTSSYSFRAELWRYPDESGWHFLTLPVEVADDLREEAAVFRKGFGSVRVTAEISGCTWRTSVFPDSKSGSYLLPVKKAVRDAAGISDGDEVAVRLAIQGEDEARTGERTSGTG</sequence>
<dbReference type="InterPro" id="IPR015018">
    <property type="entry name" value="DUF1905"/>
</dbReference>
<organism evidence="1">
    <name type="scientific">Pseudarthrobacter sulfonivorans</name>
    <dbReference type="NCBI Taxonomy" id="121292"/>
    <lineage>
        <taxon>Bacteria</taxon>
        <taxon>Bacillati</taxon>
        <taxon>Actinomycetota</taxon>
        <taxon>Actinomycetes</taxon>
        <taxon>Micrococcales</taxon>
        <taxon>Micrococcaceae</taxon>
        <taxon>Pseudarthrobacter</taxon>
    </lineage>
</organism>
<dbReference type="EMBL" id="CP013747">
    <property type="protein sequence ID" value="ALV41743.1"/>
    <property type="molecule type" value="Genomic_DNA"/>
</dbReference>
<accession>A0A0U3NY02</accession>